<evidence type="ECO:0000256" key="3">
    <source>
        <dbReference type="ARBA" id="ARBA00022692"/>
    </source>
</evidence>
<dbReference type="SUPFAM" id="SSF103473">
    <property type="entry name" value="MFS general substrate transporter"/>
    <property type="match status" value="1"/>
</dbReference>
<evidence type="ECO:0000256" key="7">
    <source>
        <dbReference type="SAM" id="Phobius"/>
    </source>
</evidence>
<dbReference type="GO" id="GO:0006820">
    <property type="term" value="P:monoatomic anion transport"/>
    <property type="evidence" value="ECO:0007669"/>
    <property type="project" value="TreeGrafter"/>
</dbReference>
<feature type="domain" description="Major facilitator superfamily (MFS) profile" evidence="8">
    <location>
        <begin position="82"/>
        <end position="510"/>
    </location>
</feature>
<dbReference type="InterPro" id="IPR050382">
    <property type="entry name" value="MFS_Na/Anion_cotransporter"/>
</dbReference>
<reference evidence="10" key="1">
    <citation type="submission" date="2023-03" db="UniProtKB">
        <authorList>
            <consortium name="WormBaseParasite"/>
        </authorList>
    </citation>
    <scope>IDENTIFICATION</scope>
</reference>
<evidence type="ECO:0000256" key="1">
    <source>
        <dbReference type="ARBA" id="ARBA00004141"/>
    </source>
</evidence>
<comment type="subcellular location">
    <subcellularLocation>
        <location evidence="1">Membrane</location>
        <topology evidence="1">Multi-pass membrane protein</topology>
    </subcellularLocation>
</comment>
<keyword evidence="3 7" id="KW-0812">Transmembrane</keyword>
<dbReference type="InterPro" id="IPR020846">
    <property type="entry name" value="MFS_dom"/>
</dbReference>
<evidence type="ECO:0000313" key="10">
    <source>
        <dbReference type="WBParaSite" id="ALUE_0001088201-mRNA-1"/>
    </source>
</evidence>
<keyword evidence="2" id="KW-0813">Transport</keyword>
<feature type="transmembrane region" description="Helical" evidence="7">
    <location>
        <begin position="143"/>
        <end position="163"/>
    </location>
</feature>
<name>A0A9J2PLR2_ASCLU</name>
<feature type="transmembrane region" description="Helical" evidence="7">
    <location>
        <begin position="424"/>
        <end position="444"/>
    </location>
</feature>
<sequence>MIQIDPQAYKGEHERNGAIGIWDRRTSSVHGLTFGEIVKMGSNKQKTVTLFHYRSLRLYIGLHLMCLCFCTVSMRTNLGMAMVCMVNATAFLAPTEHLNLSLETDPSKAVCANRELTFLDNSTAMSNAGYDGHLMWSPGMQSALYSATFYGSLITIFFSGYLADRYGPKYLIFFAISDYIIVTLLTPVLAEFNYYAFFIARIIMGLGEGFMAPTMASIAGLWFPPMERSTMAGMYTSGNQLAATFGMFISSKLCEAESIGGWYSIFYTFGLLGCLFAAIWMIFPSNSPNNNRWISDAEKAYLNEQMTHLAASKKSRGKVPWLALFTAPCMIANFLCQFAYNFMQTIMQSYLPTYFKDALMVDLRSNGIYTALPFLAQLISKNILGILSDRLKKAHLIHPTTACKLFQALCKILMRLCRVNINSVAAFCMSAIIPGFFTSLLSIAPSYTGTISSCSMIFGTFANIAAPNIIGGFIFKTGAPEEWSIIFYLTAGICAFTGCIFMIFASGEEQKWAKQVVVPADVEKQVNSN</sequence>
<dbReference type="Pfam" id="PF07690">
    <property type="entry name" value="MFS_1"/>
    <property type="match status" value="1"/>
</dbReference>
<dbReference type="PROSITE" id="PS50850">
    <property type="entry name" value="MFS"/>
    <property type="match status" value="1"/>
</dbReference>
<dbReference type="InterPro" id="IPR036259">
    <property type="entry name" value="MFS_trans_sf"/>
</dbReference>
<evidence type="ECO:0000313" key="9">
    <source>
        <dbReference type="Proteomes" id="UP000036681"/>
    </source>
</evidence>
<keyword evidence="9" id="KW-1185">Reference proteome</keyword>
<dbReference type="PANTHER" id="PTHR11662">
    <property type="entry name" value="SOLUTE CARRIER FAMILY 17"/>
    <property type="match status" value="1"/>
</dbReference>
<dbReference type="GO" id="GO:0016020">
    <property type="term" value="C:membrane"/>
    <property type="evidence" value="ECO:0007669"/>
    <property type="project" value="UniProtKB-SubCell"/>
</dbReference>
<accession>A0A9J2PLR2</accession>
<dbReference type="WBParaSite" id="ALUE_0001088201-mRNA-1">
    <property type="protein sequence ID" value="ALUE_0001088201-mRNA-1"/>
    <property type="gene ID" value="ALUE_0001088201"/>
</dbReference>
<feature type="transmembrane region" description="Helical" evidence="7">
    <location>
        <begin position="485"/>
        <end position="505"/>
    </location>
</feature>
<dbReference type="GO" id="GO:0015293">
    <property type="term" value="F:symporter activity"/>
    <property type="evidence" value="ECO:0007669"/>
    <property type="project" value="UniProtKB-KW"/>
</dbReference>
<dbReference type="AlphaFoldDB" id="A0A9J2PLR2"/>
<evidence type="ECO:0000256" key="2">
    <source>
        <dbReference type="ARBA" id="ARBA00022448"/>
    </source>
</evidence>
<protein>
    <submittedName>
        <fullName evidence="10">Major facilitator superfamily (MFS) profile domain-containing protein</fullName>
    </submittedName>
</protein>
<keyword evidence="5 7" id="KW-1133">Transmembrane helix</keyword>
<dbReference type="InterPro" id="IPR011701">
    <property type="entry name" value="MFS"/>
</dbReference>
<feature type="transmembrane region" description="Helical" evidence="7">
    <location>
        <begin position="170"/>
        <end position="189"/>
    </location>
</feature>
<dbReference type="FunFam" id="1.20.1250.20:FF:000003">
    <property type="entry name" value="Solute carrier family 17 member 3"/>
    <property type="match status" value="1"/>
</dbReference>
<organism evidence="9 10">
    <name type="scientific">Ascaris lumbricoides</name>
    <name type="common">Giant roundworm</name>
    <dbReference type="NCBI Taxonomy" id="6252"/>
    <lineage>
        <taxon>Eukaryota</taxon>
        <taxon>Metazoa</taxon>
        <taxon>Ecdysozoa</taxon>
        <taxon>Nematoda</taxon>
        <taxon>Chromadorea</taxon>
        <taxon>Rhabditida</taxon>
        <taxon>Spirurina</taxon>
        <taxon>Ascaridomorpha</taxon>
        <taxon>Ascaridoidea</taxon>
        <taxon>Ascarididae</taxon>
        <taxon>Ascaris</taxon>
    </lineage>
</organism>
<feature type="transmembrane region" description="Helical" evidence="7">
    <location>
        <begin position="195"/>
        <end position="223"/>
    </location>
</feature>
<feature type="transmembrane region" description="Helical" evidence="7">
    <location>
        <begin position="321"/>
        <end position="340"/>
    </location>
</feature>
<dbReference type="Proteomes" id="UP000036681">
    <property type="component" value="Unplaced"/>
</dbReference>
<evidence type="ECO:0000259" key="8">
    <source>
        <dbReference type="PROSITE" id="PS50850"/>
    </source>
</evidence>
<feature type="transmembrane region" description="Helical" evidence="7">
    <location>
        <begin position="456"/>
        <end position="479"/>
    </location>
</feature>
<evidence type="ECO:0000256" key="4">
    <source>
        <dbReference type="ARBA" id="ARBA00022847"/>
    </source>
</evidence>
<keyword evidence="4" id="KW-0769">Symport</keyword>
<dbReference type="PANTHER" id="PTHR11662:SF405">
    <property type="entry name" value="PROTEIN CBG12249"/>
    <property type="match status" value="1"/>
</dbReference>
<feature type="transmembrane region" description="Helical" evidence="7">
    <location>
        <begin position="261"/>
        <end position="283"/>
    </location>
</feature>
<keyword evidence="6 7" id="KW-0472">Membrane</keyword>
<evidence type="ECO:0000256" key="5">
    <source>
        <dbReference type="ARBA" id="ARBA00022989"/>
    </source>
</evidence>
<dbReference type="FunFam" id="1.20.1250.20:FF:000941">
    <property type="entry name" value="Uncharacterized protein"/>
    <property type="match status" value="1"/>
</dbReference>
<dbReference type="Gene3D" id="1.20.1250.20">
    <property type="entry name" value="MFS general substrate transporter like domains"/>
    <property type="match status" value="2"/>
</dbReference>
<evidence type="ECO:0000256" key="6">
    <source>
        <dbReference type="ARBA" id="ARBA00023136"/>
    </source>
</evidence>
<proteinExistence type="predicted"/>
<feature type="transmembrane region" description="Helical" evidence="7">
    <location>
        <begin position="56"/>
        <end position="74"/>
    </location>
</feature>